<dbReference type="SUPFAM" id="SSF102705">
    <property type="entry name" value="NIF3 (NGG1p interacting factor 3)-like"/>
    <property type="match status" value="1"/>
</dbReference>
<dbReference type="PANTHER" id="PTHR13799:SF14">
    <property type="entry name" value="GTP CYCLOHYDROLASE 1 TYPE 2 HOMOLOG"/>
    <property type="match status" value="1"/>
</dbReference>
<dbReference type="InterPro" id="IPR036069">
    <property type="entry name" value="DUF34/NIF3_sf"/>
</dbReference>
<dbReference type="Proteomes" id="UP000004374">
    <property type="component" value="Unassembled WGS sequence"/>
</dbReference>
<gene>
    <name evidence="4" type="ORF">RNAN_0503</name>
</gene>
<dbReference type="AlphaFoldDB" id="I1DU07"/>
<evidence type="ECO:0000313" key="5">
    <source>
        <dbReference type="Proteomes" id="UP000004374"/>
    </source>
</evidence>
<protein>
    <submittedName>
        <fullName evidence="4">Uncharacterized protein</fullName>
    </submittedName>
</protein>
<evidence type="ECO:0000313" key="4">
    <source>
        <dbReference type="EMBL" id="GAB57535.1"/>
    </source>
</evidence>
<evidence type="ECO:0000256" key="2">
    <source>
        <dbReference type="ARBA" id="ARBA00022723"/>
    </source>
</evidence>
<dbReference type="GO" id="GO:0005737">
    <property type="term" value="C:cytoplasm"/>
    <property type="evidence" value="ECO:0007669"/>
    <property type="project" value="TreeGrafter"/>
</dbReference>
<dbReference type="GO" id="GO:0046872">
    <property type="term" value="F:metal ion binding"/>
    <property type="evidence" value="ECO:0007669"/>
    <property type="project" value="UniProtKB-KW"/>
</dbReference>
<dbReference type="Pfam" id="PF01784">
    <property type="entry name" value="DUF34_NIF3"/>
    <property type="match status" value="1"/>
</dbReference>
<dbReference type="STRING" id="562729.RNAN_0503"/>
<dbReference type="PANTHER" id="PTHR13799">
    <property type="entry name" value="NGG1 INTERACTING FACTOR 3"/>
    <property type="match status" value="1"/>
</dbReference>
<reference evidence="4 5" key="1">
    <citation type="journal article" date="2012" name="J. Bacteriol.">
        <title>Genome Sequence of the Protease-Producing Bacterium Rheinheimera nanhaiensis E407-8T, Isolated from Deep-Sea Sediment of the South China Sea.</title>
        <authorList>
            <person name="Zhang X.-Y."/>
            <person name="Zhang Y.-J."/>
            <person name="Qin Q.-L."/>
            <person name="Xie B.-B."/>
            <person name="Chen X.-L."/>
            <person name="Zhou B.-C."/>
            <person name="Zhang Y.-Z."/>
        </authorList>
    </citation>
    <scope>NUCLEOTIDE SEQUENCE [LARGE SCALE GENOMIC DNA]</scope>
    <source>
        <strain evidence="4 5">E407-8</strain>
    </source>
</reference>
<dbReference type="EMBL" id="BAFK01000002">
    <property type="protein sequence ID" value="GAB57535.1"/>
    <property type="molecule type" value="Genomic_DNA"/>
</dbReference>
<sequence>MISRDELVSFLNQHLQSERIRDYCPNGLQVEGKSQIRRVVTGVTASQALLDAAVNAGADAVVVHHGYFWKNEAPQVTGMKNANLAAA</sequence>
<accession>I1DU07</accession>
<dbReference type="Gene3D" id="3.40.1390.30">
    <property type="entry name" value="NIF3 (NGG1p interacting factor 3)-like"/>
    <property type="match status" value="1"/>
</dbReference>
<comment type="caution">
    <text evidence="4">The sequence shown here is derived from an EMBL/GenBank/DDBJ whole genome shotgun (WGS) entry which is preliminary data.</text>
</comment>
<feature type="binding site" evidence="3">
    <location>
        <position position="64"/>
    </location>
    <ligand>
        <name>a divalent metal cation</name>
        <dbReference type="ChEBI" id="CHEBI:60240"/>
        <label>2</label>
    </ligand>
</feature>
<evidence type="ECO:0000256" key="3">
    <source>
        <dbReference type="PIRSR" id="PIRSR602678-1"/>
    </source>
</evidence>
<keyword evidence="2 3" id="KW-0479">Metal-binding</keyword>
<keyword evidence="5" id="KW-1185">Reference proteome</keyword>
<comment type="similarity">
    <text evidence="1">Belongs to the GTP cyclohydrolase I type 2/NIF3 family.</text>
</comment>
<proteinExistence type="inferred from homology"/>
<evidence type="ECO:0000256" key="1">
    <source>
        <dbReference type="ARBA" id="ARBA00006964"/>
    </source>
</evidence>
<feature type="binding site" evidence="3">
    <location>
        <position position="65"/>
    </location>
    <ligand>
        <name>a divalent metal cation</name>
        <dbReference type="ChEBI" id="CHEBI:60240"/>
        <label>1</label>
    </ligand>
</feature>
<dbReference type="InterPro" id="IPR002678">
    <property type="entry name" value="DUF34/NIF3"/>
</dbReference>
<name>I1DU07_9GAMM</name>
<organism evidence="4 5">
    <name type="scientific">Rheinheimera nanhaiensis E407-8</name>
    <dbReference type="NCBI Taxonomy" id="562729"/>
    <lineage>
        <taxon>Bacteria</taxon>
        <taxon>Pseudomonadati</taxon>
        <taxon>Pseudomonadota</taxon>
        <taxon>Gammaproteobacteria</taxon>
        <taxon>Chromatiales</taxon>
        <taxon>Chromatiaceae</taxon>
        <taxon>Rheinheimera</taxon>
    </lineage>
</organism>